<proteinExistence type="predicted"/>
<dbReference type="GO" id="GO:0007165">
    <property type="term" value="P:signal transduction"/>
    <property type="evidence" value="ECO:0007669"/>
    <property type="project" value="InterPro"/>
</dbReference>
<dbReference type="FunFam" id="3.40.50.1000:FF:000163">
    <property type="entry name" value="Pyridoxal phosphate phosphatase"/>
    <property type="match status" value="1"/>
</dbReference>
<evidence type="ECO:0008006" key="13">
    <source>
        <dbReference type="Google" id="ProtNLM"/>
    </source>
</evidence>
<dbReference type="FunFam" id="1.10.555.10:FF:000001">
    <property type="entry name" value="Rho GTPase activating protein 44"/>
    <property type="match status" value="1"/>
</dbReference>
<accession>A0A7J8JBB2</accession>
<dbReference type="Pfam" id="PF03114">
    <property type="entry name" value="BAR"/>
    <property type="match status" value="1"/>
</dbReference>
<sequence>MDKRVKKLPLMALSTTMAESFKELDPDSSMGKALEMSCAIQNQLARILAEFEMTLERDVLQPLSRLSEEELPAILKHKKSLQKLVSDWNTLKSRLSQAAKSSSSSQGLGGGPGSYSHTTTANKVETLKEEEEDLKKKVEQCKDEYLADLYHFVTKEDTYANYFIHLMEIQADYHRKSLSSLDTALAELRENHSQADPSPSMTATPFSRVYGVSLGTHLQELGQDIALPIEACVLMLLSEGVKEEGLFRLAAGASVLKRLKQTMASDPRSLQEFCSDPHAVAGALKSYLRELPEPLMTFDLYDDWMRAASLKEPGARLEALQEVCSRLPQENFNNLRYLMKFLARLAEEQEVNKMTPSNIAIVLGPNLLWPPEKEGDQAQLDAASVSSIQVVGVVEALIQNTDTLFPGDINFNVSGLFSAPAPQDKVSDRPASEELPTIAVPTLAPAPAPAPAPASAPASVPASAPMATKERTESEVPPRPASPKVSRSPPEVAAQAEDTARKSTGSLAAAVETASGRQALVVGKPSPYMFECITEHFSVDPARTLMVGDRLETDILFGHRCGMTTVLTLTGVSRLEEAQAYLAAGQHDLVPHYYVESVADLVEGLED</sequence>
<evidence type="ECO:0000256" key="5">
    <source>
        <dbReference type="ARBA" id="ARBA00022490"/>
    </source>
</evidence>
<keyword evidence="4" id="KW-1003">Cell membrane</keyword>
<comment type="caution">
    <text evidence="11">The sequence shown here is derived from an EMBL/GenBank/DDBJ whole genome shotgun (WGS) entry which is preliminary data.</text>
</comment>
<dbReference type="PANTHER" id="PTHR14130">
    <property type="entry name" value="3BP-1 RELATED RHOGAP"/>
    <property type="match status" value="1"/>
</dbReference>
<dbReference type="GO" id="GO:0005829">
    <property type="term" value="C:cytosol"/>
    <property type="evidence" value="ECO:0007669"/>
    <property type="project" value="UniProtKB-SubCell"/>
</dbReference>
<keyword evidence="12" id="KW-1185">Reference proteome</keyword>
<dbReference type="SMART" id="SM00324">
    <property type="entry name" value="RhoGAP"/>
    <property type="match status" value="1"/>
</dbReference>
<dbReference type="InterPro" id="IPR004148">
    <property type="entry name" value="BAR_dom"/>
</dbReference>
<dbReference type="EMBL" id="JACASE010000002">
    <property type="protein sequence ID" value="KAF6493730.1"/>
    <property type="molecule type" value="Genomic_DNA"/>
</dbReference>
<evidence type="ECO:0000256" key="4">
    <source>
        <dbReference type="ARBA" id="ARBA00022475"/>
    </source>
</evidence>
<dbReference type="InterPro" id="IPR047165">
    <property type="entry name" value="RHG17/44/SH3BP1-like"/>
</dbReference>
<dbReference type="SUPFAM" id="SSF103657">
    <property type="entry name" value="BAR/IMD domain-like"/>
    <property type="match status" value="1"/>
</dbReference>
<gene>
    <name evidence="11" type="ORF">HJG63_001360</name>
</gene>
<feature type="region of interest" description="Disordered" evidence="8">
    <location>
        <begin position="99"/>
        <end position="121"/>
    </location>
</feature>
<dbReference type="AlphaFoldDB" id="A0A7J8JBB2"/>
<evidence type="ECO:0000256" key="2">
    <source>
        <dbReference type="ARBA" id="ARBA00004514"/>
    </source>
</evidence>
<dbReference type="Pfam" id="PF13242">
    <property type="entry name" value="Hydrolase_like"/>
    <property type="match status" value="1"/>
</dbReference>
<dbReference type="GO" id="GO:0035020">
    <property type="term" value="P:regulation of Rac protein signal transduction"/>
    <property type="evidence" value="ECO:0007669"/>
    <property type="project" value="TreeGrafter"/>
</dbReference>
<feature type="domain" description="BAR" evidence="10">
    <location>
        <begin position="1"/>
        <end position="198"/>
    </location>
</feature>
<evidence type="ECO:0000256" key="6">
    <source>
        <dbReference type="ARBA" id="ARBA00022553"/>
    </source>
</evidence>
<evidence type="ECO:0000256" key="8">
    <source>
        <dbReference type="SAM" id="MobiDB-lite"/>
    </source>
</evidence>
<evidence type="ECO:0000313" key="11">
    <source>
        <dbReference type="EMBL" id="KAF6493730.1"/>
    </source>
</evidence>
<keyword evidence="6" id="KW-0597">Phosphoprotein</keyword>
<dbReference type="Pfam" id="PF00620">
    <property type="entry name" value="RhoGAP"/>
    <property type="match status" value="1"/>
</dbReference>
<keyword evidence="7" id="KW-0472">Membrane</keyword>
<feature type="domain" description="Rho-GAP" evidence="9">
    <location>
        <begin position="212"/>
        <end position="405"/>
    </location>
</feature>
<dbReference type="InterPro" id="IPR000198">
    <property type="entry name" value="RhoGAP_dom"/>
</dbReference>
<dbReference type="PROSITE" id="PS51021">
    <property type="entry name" value="BAR"/>
    <property type="match status" value="1"/>
</dbReference>
<evidence type="ECO:0000259" key="10">
    <source>
        <dbReference type="PROSITE" id="PS51021"/>
    </source>
</evidence>
<dbReference type="InterPro" id="IPR027267">
    <property type="entry name" value="AH/BAR_dom_sf"/>
</dbReference>
<reference evidence="11 12" key="1">
    <citation type="journal article" date="2020" name="Nature">
        <title>Six reference-quality genomes reveal evolution of bat adaptations.</title>
        <authorList>
            <person name="Jebb D."/>
            <person name="Huang Z."/>
            <person name="Pippel M."/>
            <person name="Hughes G.M."/>
            <person name="Lavrichenko K."/>
            <person name="Devanna P."/>
            <person name="Winkler S."/>
            <person name="Jermiin L.S."/>
            <person name="Skirmuntt E.C."/>
            <person name="Katzourakis A."/>
            <person name="Burkitt-Gray L."/>
            <person name="Ray D.A."/>
            <person name="Sullivan K.A.M."/>
            <person name="Roscito J.G."/>
            <person name="Kirilenko B.M."/>
            <person name="Davalos L.M."/>
            <person name="Corthals A.P."/>
            <person name="Power M.L."/>
            <person name="Jones G."/>
            <person name="Ransome R.D."/>
            <person name="Dechmann D.K.N."/>
            <person name="Locatelli A.G."/>
            <person name="Puechmaille S.J."/>
            <person name="Fedrigo O."/>
            <person name="Jarvis E.D."/>
            <person name="Hiller M."/>
            <person name="Vernes S.C."/>
            <person name="Myers E.W."/>
            <person name="Teeling E.C."/>
        </authorList>
    </citation>
    <scope>NUCLEOTIDE SEQUENCE [LARGE SCALE GENOMIC DNA]</scope>
    <source>
        <strain evidence="11">MRouAeg1</strain>
        <tissue evidence="11">Muscle</tissue>
    </source>
</reference>
<protein>
    <recommendedName>
        <fullName evidence="13">SH3 domain binding protein 1</fullName>
    </recommendedName>
</protein>
<feature type="compositionally biased region" description="Low complexity" evidence="8">
    <location>
        <begin position="455"/>
        <end position="467"/>
    </location>
</feature>
<dbReference type="InterPro" id="IPR036412">
    <property type="entry name" value="HAD-like_sf"/>
</dbReference>
<dbReference type="SUPFAM" id="SSF56784">
    <property type="entry name" value="HAD-like"/>
    <property type="match status" value="1"/>
</dbReference>
<dbReference type="Gene3D" id="1.20.1270.60">
    <property type="entry name" value="Arfaptin homology (AH) domain/BAR domain"/>
    <property type="match status" value="1"/>
</dbReference>
<dbReference type="FunFam" id="1.20.1270.60:FF:000053">
    <property type="entry name" value="SH3 domain-binding protein 1"/>
    <property type="match status" value="1"/>
</dbReference>
<evidence type="ECO:0000256" key="7">
    <source>
        <dbReference type="ARBA" id="ARBA00023136"/>
    </source>
</evidence>
<dbReference type="SUPFAM" id="SSF48350">
    <property type="entry name" value="GTPase activation domain, GAP"/>
    <property type="match status" value="1"/>
</dbReference>
<dbReference type="GO" id="GO:0005886">
    <property type="term" value="C:plasma membrane"/>
    <property type="evidence" value="ECO:0007669"/>
    <property type="project" value="UniProtKB-SubCell"/>
</dbReference>
<dbReference type="GO" id="GO:0032956">
    <property type="term" value="P:regulation of actin cytoskeleton organization"/>
    <property type="evidence" value="ECO:0007669"/>
    <property type="project" value="TreeGrafter"/>
</dbReference>
<evidence type="ECO:0000313" key="12">
    <source>
        <dbReference type="Proteomes" id="UP000593571"/>
    </source>
</evidence>
<dbReference type="Gene3D" id="1.10.555.10">
    <property type="entry name" value="Rho GTPase activation protein"/>
    <property type="match status" value="1"/>
</dbReference>
<keyword evidence="5" id="KW-0963">Cytoplasm</keyword>
<feature type="compositionally biased region" description="Pro residues" evidence="8">
    <location>
        <begin position="444"/>
        <end position="454"/>
    </location>
</feature>
<dbReference type="GO" id="GO:0005096">
    <property type="term" value="F:GTPase activator activity"/>
    <property type="evidence" value="ECO:0007669"/>
    <property type="project" value="UniProtKB-KW"/>
</dbReference>
<dbReference type="Gene3D" id="3.40.50.1000">
    <property type="entry name" value="HAD superfamily/HAD-like"/>
    <property type="match status" value="1"/>
</dbReference>
<feature type="region of interest" description="Disordered" evidence="8">
    <location>
        <begin position="443"/>
        <end position="507"/>
    </location>
</feature>
<comment type="subcellular location">
    <subcellularLocation>
        <location evidence="1">Cell membrane</location>
        <topology evidence="1">Peripheral membrane protein</topology>
    </subcellularLocation>
    <subcellularLocation>
        <location evidence="2">Cytoplasm</location>
        <location evidence="2">Cytosol</location>
    </subcellularLocation>
</comment>
<evidence type="ECO:0000259" key="9">
    <source>
        <dbReference type="PROSITE" id="PS50238"/>
    </source>
</evidence>
<dbReference type="PANTHER" id="PTHR14130:SF12">
    <property type="entry name" value="BARGIN-RELATED"/>
    <property type="match status" value="1"/>
</dbReference>
<dbReference type="InterPro" id="IPR023214">
    <property type="entry name" value="HAD_sf"/>
</dbReference>
<organism evidence="11 12">
    <name type="scientific">Rousettus aegyptiacus</name>
    <name type="common">Egyptian fruit bat</name>
    <name type="synonym">Pteropus aegyptiacus</name>
    <dbReference type="NCBI Taxonomy" id="9407"/>
    <lineage>
        <taxon>Eukaryota</taxon>
        <taxon>Metazoa</taxon>
        <taxon>Chordata</taxon>
        <taxon>Craniata</taxon>
        <taxon>Vertebrata</taxon>
        <taxon>Euteleostomi</taxon>
        <taxon>Mammalia</taxon>
        <taxon>Eutheria</taxon>
        <taxon>Laurasiatheria</taxon>
        <taxon>Chiroptera</taxon>
        <taxon>Yinpterochiroptera</taxon>
        <taxon>Pteropodoidea</taxon>
        <taxon>Pteropodidae</taxon>
        <taxon>Rousettinae</taxon>
        <taxon>Rousettus</taxon>
    </lineage>
</organism>
<evidence type="ECO:0000256" key="1">
    <source>
        <dbReference type="ARBA" id="ARBA00004202"/>
    </source>
</evidence>
<evidence type="ECO:0000256" key="3">
    <source>
        <dbReference type="ARBA" id="ARBA00022468"/>
    </source>
</evidence>
<dbReference type="Proteomes" id="UP000593571">
    <property type="component" value="Unassembled WGS sequence"/>
</dbReference>
<keyword evidence="3" id="KW-0343">GTPase activation</keyword>
<dbReference type="PROSITE" id="PS50238">
    <property type="entry name" value="RHOGAP"/>
    <property type="match status" value="1"/>
</dbReference>
<dbReference type="InterPro" id="IPR008936">
    <property type="entry name" value="Rho_GTPase_activation_prot"/>
</dbReference>
<name>A0A7J8JBB2_ROUAE</name>